<evidence type="ECO:0000313" key="2">
    <source>
        <dbReference type="EMBL" id="KAF2074292.1"/>
    </source>
</evidence>
<dbReference type="Proteomes" id="UP000695562">
    <property type="component" value="Unassembled WGS sequence"/>
</dbReference>
<dbReference type="EMBL" id="AJWJ01000154">
    <property type="protein sequence ID" value="KAF2074292.1"/>
    <property type="molecule type" value="Genomic_DNA"/>
</dbReference>
<gene>
    <name evidence="2" type="ORF">CYY_004386</name>
</gene>
<comment type="caution">
    <text evidence="2">The sequence shown here is derived from an EMBL/GenBank/DDBJ whole genome shotgun (WGS) entry which is preliminary data.</text>
</comment>
<dbReference type="AlphaFoldDB" id="A0A8J4PWS8"/>
<evidence type="ECO:0000313" key="3">
    <source>
        <dbReference type="Proteomes" id="UP000695562"/>
    </source>
</evidence>
<name>A0A8J4PWS8_9MYCE</name>
<proteinExistence type="predicted"/>
<keyword evidence="3" id="KW-1185">Reference proteome</keyword>
<dbReference type="OrthoDB" id="21259at2759"/>
<protein>
    <submittedName>
        <fullName evidence="2">Uncharacterized protein</fullName>
    </submittedName>
</protein>
<reference evidence="2" key="1">
    <citation type="submission" date="2020-01" db="EMBL/GenBank/DDBJ databases">
        <title>Development of genomics and gene disruption for Polysphondylium violaceum indicates a role for the polyketide synthase stlB in stalk morphogenesis.</title>
        <authorList>
            <person name="Narita B."/>
            <person name="Kawabe Y."/>
            <person name="Kin K."/>
            <person name="Saito T."/>
            <person name="Gibbs R."/>
            <person name="Kuspa A."/>
            <person name="Muzny D."/>
            <person name="Queller D."/>
            <person name="Richards S."/>
            <person name="Strassman J."/>
            <person name="Sucgang R."/>
            <person name="Worley K."/>
            <person name="Schaap P."/>
        </authorList>
    </citation>
    <scope>NUCLEOTIDE SEQUENCE</scope>
    <source>
        <strain evidence="2">QSvi11</strain>
    </source>
</reference>
<feature type="region of interest" description="Disordered" evidence="1">
    <location>
        <begin position="69"/>
        <end position="133"/>
    </location>
</feature>
<accession>A0A8J4PWS8</accession>
<sequence length="133" mass="14523">MNTGQQQQQTQQPQPSQQFSQILTHASLQKLRYSTARYWNSGSVGQWIDTSYSECDVYLKYEAERVAQTEQQNNSNTSSNNTTTTTTSTTTPPTTTTTTTSTNTSSSNTPFSSTAAVAGSRGVSLDTEMRATN</sequence>
<feature type="compositionally biased region" description="Low complexity" evidence="1">
    <location>
        <begin position="73"/>
        <end position="114"/>
    </location>
</feature>
<organism evidence="2 3">
    <name type="scientific">Polysphondylium violaceum</name>
    <dbReference type="NCBI Taxonomy" id="133409"/>
    <lineage>
        <taxon>Eukaryota</taxon>
        <taxon>Amoebozoa</taxon>
        <taxon>Evosea</taxon>
        <taxon>Eumycetozoa</taxon>
        <taxon>Dictyostelia</taxon>
        <taxon>Dictyosteliales</taxon>
        <taxon>Dictyosteliaceae</taxon>
        <taxon>Polysphondylium</taxon>
    </lineage>
</organism>
<evidence type="ECO:0000256" key="1">
    <source>
        <dbReference type="SAM" id="MobiDB-lite"/>
    </source>
</evidence>